<gene>
    <name evidence="2" type="ORF">V6N11_029056</name>
</gene>
<proteinExistence type="predicted"/>
<feature type="compositionally biased region" description="Basic and acidic residues" evidence="1">
    <location>
        <begin position="264"/>
        <end position="273"/>
    </location>
</feature>
<evidence type="ECO:0000256" key="1">
    <source>
        <dbReference type="SAM" id="MobiDB-lite"/>
    </source>
</evidence>
<comment type="caution">
    <text evidence="2">The sequence shown here is derived from an EMBL/GenBank/DDBJ whole genome shotgun (WGS) entry which is preliminary data.</text>
</comment>
<keyword evidence="3" id="KW-1185">Reference proteome</keyword>
<feature type="compositionally biased region" description="Polar residues" evidence="1">
    <location>
        <begin position="1"/>
        <end position="18"/>
    </location>
</feature>
<sequence length="273" mass="28992">MQRYHASSCTSAVNNSIGGATARDSSRTDSSSLPSNFALNSRSDPSHVMPVEEVELNPDMSYDEEPVEILASDNKGKTIREVRTRRGKFREGGNRRSGLLEGVSIVSSGRQESTGVPQDAPSAPSGFDDVALLRAVLVPVAPSPITNVHLVVHATASVAILLEDTDDVEVHDEAIDGDHGLSDVFAVDGSGRVHVSENALLADDEDVEVLVPKEPPIKIPAKRSSGGSDPSRVKRANSIVSTPILKDTHATKAGMRSSKNSLEAVDKQSRQGK</sequence>
<reference evidence="2 3" key="1">
    <citation type="journal article" date="2024" name="G3 (Bethesda)">
        <title>Genome assembly of Hibiscus sabdariffa L. provides insights into metabolisms of medicinal natural products.</title>
        <authorList>
            <person name="Kim T."/>
        </authorList>
    </citation>
    <scope>NUCLEOTIDE SEQUENCE [LARGE SCALE GENOMIC DNA]</scope>
    <source>
        <strain evidence="2">TK-2024</strain>
        <tissue evidence="2">Old leaves</tissue>
    </source>
</reference>
<feature type="region of interest" description="Disordered" evidence="1">
    <location>
        <begin position="1"/>
        <end position="51"/>
    </location>
</feature>
<evidence type="ECO:0000313" key="3">
    <source>
        <dbReference type="Proteomes" id="UP001396334"/>
    </source>
</evidence>
<dbReference type="Proteomes" id="UP001396334">
    <property type="component" value="Unassembled WGS sequence"/>
</dbReference>
<feature type="region of interest" description="Disordered" evidence="1">
    <location>
        <begin position="215"/>
        <end position="273"/>
    </location>
</feature>
<dbReference type="EMBL" id="JBBPBN010000096">
    <property type="protein sequence ID" value="KAK8980496.1"/>
    <property type="molecule type" value="Genomic_DNA"/>
</dbReference>
<organism evidence="2 3">
    <name type="scientific">Hibiscus sabdariffa</name>
    <name type="common">roselle</name>
    <dbReference type="NCBI Taxonomy" id="183260"/>
    <lineage>
        <taxon>Eukaryota</taxon>
        <taxon>Viridiplantae</taxon>
        <taxon>Streptophyta</taxon>
        <taxon>Embryophyta</taxon>
        <taxon>Tracheophyta</taxon>
        <taxon>Spermatophyta</taxon>
        <taxon>Magnoliopsida</taxon>
        <taxon>eudicotyledons</taxon>
        <taxon>Gunneridae</taxon>
        <taxon>Pentapetalae</taxon>
        <taxon>rosids</taxon>
        <taxon>malvids</taxon>
        <taxon>Malvales</taxon>
        <taxon>Malvaceae</taxon>
        <taxon>Malvoideae</taxon>
        <taxon>Hibiscus</taxon>
    </lineage>
</organism>
<name>A0ABR2NWI4_9ROSI</name>
<feature type="compositionally biased region" description="Polar residues" evidence="1">
    <location>
        <begin position="33"/>
        <end position="43"/>
    </location>
</feature>
<protein>
    <submittedName>
        <fullName evidence="2">Uncharacterized protein</fullName>
    </submittedName>
</protein>
<evidence type="ECO:0000313" key="2">
    <source>
        <dbReference type="EMBL" id="KAK8980496.1"/>
    </source>
</evidence>
<accession>A0ABR2NWI4</accession>
<feature type="compositionally biased region" description="Low complexity" evidence="1">
    <location>
        <begin position="20"/>
        <end position="32"/>
    </location>
</feature>